<keyword evidence="2 6" id="KW-0812">Transmembrane</keyword>
<feature type="transmembrane region" description="Helical" evidence="6">
    <location>
        <begin position="296"/>
        <end position="315"/>
    </location>
</feature>
<evidence type="ECO:0000259" key="7">
    <source>
        <dbReference type="Pfam" id="PF01578"/>
    </source>
</evidence>
<dbReference type="PANTHER" id="PTHR30071:SF1">
    <property type="entry name" value="CYTOCHROME B_B6 PROTEIN-RELATED"/>
    <property type="match status" value="1"/>
</dbReference>
<keyword evidence="3" id="KW-0201">Cytochrome c-type biogenesis</keyword>
<gene>
    <name evidence="8" type="primary">ccsB</name>
    <name evidence="8" type="ORF">QRT04_05690</name>
</gene>
<feature type="transmembrane region" description="Helical" evidence="6">
    <location>
        <begin position="6"/>
        <end position="30"/>
    </location>
</feature>
<name>A0ABT7SFV0_9CELL</name>
<feature type="transmembrane region" description="Helical" evidence="6">
    <location>
        <begin position="126"/>
        <end position="146"/>
    </location>
</feature>
<dbReference type="NCBIfam" id="TIGR03144">
    <property type="entry name" value="cytochr_II_ccsB"/>
    <property type="match status" value="1"/>
</dbReference>
<comment type="subcellular location">
    <subcellularLocation>
        <location evidence="1">Membrane</location>
        <topology evidence="1">Multi-pass membrane protein</topology>
    </subcellularLocation>
</comment>
<accession>A0ABT7SFV0</accession>
<evidence type="ECO:0000256" key="6">
    <source>
        <dbReference type="SAM" id="Phobius"/>
    </source>
</evidence>
<evidence type="ECO:0000313" key="9">
    <source>
        <dbReference type="Proteomes" id="UP001529338"/>
    </source>
</evidence>
<feature type="transmembrane region" description="Helical" evidence="6">
    <location>
        <begin position="214"/>
        <end position="239"/>
    </location>
</feature>
<dbReference type="Pfam" id="PF01578">
    <property type="entry name" value="Cytochrom_C_asm"/>
    <property type="match status" value="1"/>
</dbReference>
<dbReference type="InterPro" id="IPR045062">
    <property type="entry name" value="Cyt_c_biogenesis_CcsA/CcmC"/>
</dbReference>
<evidence type="ECO:0000256" key="1">
    <source>
        <dbReference type="ARBA" id="ARBA00004141"/>
    </source>
</evidence>
<feature type="transmembrane region" description="Helical" evidence="6">
    <location>
        <begin position="357"/>
        <end position="378"/>
    </location>
</feature>
<proteinExistence type="predicted"/>
<dbReference type="EMBL" id="JAUCGQ010000001">
    <property type="protein sequence ID" value="MDM7854417.1"/>
    <property type="molecule type" value="Genomic_DNA"/>
</dbReference>
<keyword evidence="4 6" id="KW-1133">Transmembrane helix</keyword>
<feature type="transmembrane region" description="Helical" evidence="6">
    <location>
        <begin position="327"/>
        <end position="345"/>
    </location>
</feature>
<organism evidence="8 9">
    <name type="scientific">Cellulomonas alba</name>
    <dbReference type="NCBI Taxonomy" id="3053467"/>
    <lineage>
        <taxon>Bacteria</taxon>
        <taxon>Bacillati</taxon>
        <taxon>Actinomycetota</taxon>
        <taxon>Actinomycetes</taxon>
        <taxon>Micrococcales</taxon>
        <taxon>Cellulomonadaceae</taxon>
        <taxon>Cellulomonas</taxon>
    </lineage>
</organism>
<dbReference type="Proteomes" id="UP001529338">
    <property type="component" value="Unassembled WGS sequence"/>
</dbReference>
<sequence length="387" mass="40802">MSTGNLSTLLVWAAATAFTIALVAYAVDLARIADRAGRRSAVAAAGRAQVADDAAVADDRADVEAQDRVAVGAGVGASAAGAASGGARVAADVGARPGSPTTSAIAGSSAQAAAGRSAKAEGIARSTTYLGIALLLAGIVLRGVAAGRWPTANMYEFTLVGVFVATTALAIVQRRRVIAFLGVVVMAFAVLALVLALNKLYVQAEATQPALKSYWLVIHVGVAITATGIFTVGFAAAVLQVMRDARETGRSHLVTPWRSVDGLRRALTGWRITGRRFGWLDQVPTARDLEALSFRLNAVGFVLWTFTLIAGSIWAEHAWGRYWGWDPKEIGTFVAWVVYAAYLHARTTRGWTGRKAAYFVYVGYAVVLMNFTVINLVVTGKHSYSGI</sequence>
<dbReference type="InterPro" id="IPR017562">
    <property type="entry name" value="Cyt_c_biogenesis_CcsA"/>
</dbReference>
<keyword evidence="5 6" id="KW-0472">Membrane</keyword>
<evidence type="ECO:0000256" key="2">
    <source>
        <dbReference type="ARBA" id="ARBA00022692"/>
    </source>
</evidence>
<feature type="transmembrane region" description="Helical" evidence="6">
    <location>
        <begin position="179"/>
        <end position="202"/>
    </location>
</feature>
<evidence type="ECO:0000256" key="5">
    <source>
        <dbReference type="ARBA" id="ARBA00023136"/>
    </source>
</evidence>
<keyword evidence="9" id="KW-1185">Reference proteome</keyword>
<comment type="caution">
    <text evidence="8">The sequence shown here is derived from an EMBL/GenBank/DDBJ whole genome shotgun (WGS) entry which is preliminary data.</text>
</comment>
<feature type="transmembrane region" description="Helical" evidence="6">
    <location>
        <begin position="152"/>
        <end position="172"/>
    </location>
</feature>
<evidence type="ECO:0000313" key="8">
    <source>
        <dbReference type="EMBL" id="MDM7854417.1"/>
    </source>
</evidence>
<dbReference type="InterPro" id="IPR002541">
    <property type="entry name" value="Cyt_c_assembly"/>
</dbReference>
<protein>
    <submittedName>
        <fullName evidence="8">C-type cytochrome biogenesis protein CcsB</fullName>
    </submittedName>
</protein>
<dbReference type="RefSeq" id="WP_289454167.1">
    <property type="nucleotide sequence ID" value="NZ_JAUCGQ010000001.1"/>
</dbReference>
<evidence type="ECO:0000256" key="3">
    <source>
        <dbReference type="ARBA" id="ARBA00022748"/>
    </source>
</evidence>
<evidence type="ECO:0000256" key="4">
    <source>
        <dbReference type="ARBA" id="ARBA00022989"/>
    </source>
</evidence>
<reference evidence="8 9" key="1">
    <citation type="submission" date="2023-06" db="EMBL/GenBank/DDBJ databases">
        <title>Cellulomonas sp. MW4 Whole genome sequence.</title>
        <authorList>
            <person name="Park S."/>
        </authorList>
    </citation>
    <scope>NUCLEOTIDE SEQUENCE [LARGE SCALE GENOMIC DNA]</scope>
    <source>
        <strain evidence="8 9">MW4</strain>
    </source>
</reference>
<dbReference type="PANTHER" id="PTHR30071">
    <property type="entry name" value="HEME EXPORTER PROTEIN C"/>
    <property type="match status" value="1"/>
</dbReference>
<feature type="domain" description="Cytochrome c assembly protein" evidence="7">
    <location>
        <begin position="153"/>
        <end position="379"/>
    </location>
</feature>